<evidence type="ECO:0000256" key="1">
    <source>
        <dbReference type="ARBA" id="ARBA00004141"/>
    </source>
</evidence>
<dbReference type="GO" id="GO:0022857">
    <property type="term" value="F:transmembrane transporter activity"/>
    <property type="evidence" value="ECO:0007669"/>
    <property type="project" value="InterPro"/>
</dbReference>
<feature type="compositionally biased region" description="Basic and acidic residues" evidence="7">
    <location>
        <begin position="315"/>
        <end position="332"/>
    </location>
</feature>
<feature type="transmembrane region" description="Helical" evidence="6">
    <location>
        <begin position="20"/>
        <end position="39"/>
    </location>
</feature>
<gene>
    <name evidence="9" type="ORF">RJ639_014208</name>
</gene>
<feature type="transmembrane region" description="Helical" evidence="6">
    <location>
        <begin position="265"/>
        <end position="285"/>
    </location>
</feature>
<evidence type="ECO:0000256" key="6">
    <source>
        <dbReference type="RuleBase" id="RU363077"/>
    </source>
</evidence>
<dbReference type="Proteomes" id="UP001188597">
    <property type="component" value="Unassembled WGS sequence"/>
</dbReference>
<comment type="similarity">
    <text evidence="2 6">Belongs to the drug/metabolite transporter (DMT) superfamily. Plant drug/metabolite exporter (P-DME) (TC 2.A.7.4) family.</text>
</comment>
<dbReference type="SUPFAM" id="SSF103481">
    <property type="entry name" value="Multidrug resistance efflux transporter EmrE"/>
    <property type="match status" value="2"/>
</dbReference>
<dbReference type="Pfam" id="PF00892">
    <property type="entry name" value="EamA"/>
    <property type="match status" value="1"/>
</dbReference>
<dbReference type="InterPro" id="IPR030184">
    <property type="entry name" value="WAT1-related"/>
</dbReference>
<feature type="domain" description="EamA" evidence="8">
    <location>
        <begin position="169"/>
        <end position="308"/>
    </location>
</feature>
<evidence type="ECO:0000256" key="4">
    <source>
        <dbReference type="ARBA" id="ARBA00022989"/>
    </source>
</evidence>
<protein>
    <recommendedName>
        <fullName evidence="6">WAT1-related protein</fullName>
    </recommendedName>
</protein>
<feature type="compositionally biased region" description="Polar residues" evidence="7">
    <location>
        <begin position="346"/>
        <end position="356"/>
    </location>
</feature>
<feature type="transmembrane region" description="Helical" evidence="6">
    <location>
        <begin position="199"/>
        <end position="220"/>
    </location>
</feature>
<dbReference type="PANTHER" id="PTHR31218">
    <property type="entry name" value="WAT1-RELATED PROTEIN"/>
    <property type="match status" value="1"/>
</dbReference>
<keyword evidence="5 6" id="KW-0472">Membrane</keyword>
<evidence type="ECO:0000256" key="2">
    <source>
        <dbReference type="ARBA" id="ARBA00007635"/>
    </source>
</evidence>
<dbReference type="AlphaFoldDB" id="A0AA89ARA9"/>
<keyword evidence="3 6" id="KW-0812">Transmembrane</keyword>
<sequence>MLTEYYSLWELLRGAKPYLAVIYLQFGYAGMSILADVALNKGMSHYTFAVYRNAIAVAVFAPFALVLERPVIDQNLYYTGMKYTTATFATAMCNIVPAITFSMAWIFRLEKVNIRRRHSQGKILGTMVTVGGAMTMTLMKGPRIGFPWVKNSRHYQSTASPTDHQRSVKGSLMVTAGCFGWASFLTLQAVTLKSYPAELSLVSLICMMGALQGTIVTLLVEKGNTAIWSLRWDIKLLAVAYGGVIGSGVNYYVAALVMKEKGPVFVTAFSPLGMFVVAIMGSIFLAEQMDLGRIVGAIVVVVGLYLVIWGKSKDQSSSETDRDQVAQIDHETNTANDAKTSKHDLVSTTQPVEEAV</sequence>
<feature type="transmembrane region" description="Helical" evidence="6">
    <location>
        <begin position="170"/>
        <end position="187"/>
    </location>
</feature>
<feature type="transmembrane region" description="Helical" evidence="6">
    <location>
        <begin position="87"/>
        <end position="109"/>
    </location>
</feature>
<feature type="transmembrane region" description="Helical" evidence="6">
    <location>
        <begin position="232"/>
        <end position="253"/>
    </location>
</feature>
<keyword evidence="4 6" id="KW-1133">Transmembrane helix</keyword>
<reference evidence="9" key="1">
    <citation type="submission" date="2022-12" db="EMBL/GenBank/DDBJ databases">
        <title>Draft genome assemblies for two species of Escallonia (Escalloniales).</title>
        <authorList>
            <person name="Chanderbali A."/>
            <person name="Dervinis C."/>
            <person name="Anghel I."/>
            <person name="Soltis D."/>
            <person name="Soltis P."/>
            <person name="Zapata F."/>
        </authorList>
    </citation>
    <scope>NUCLEOTIDE SEQUENCE</scope>
    <source>
        <strain evidence="9">UCBG64.0493</strain>
        <tissue evidence="9">Leaf</tissue>
    </source>
</reference>
<feature type="transmembrane region" description="Helical" evidence="6">
    <location>
        <begin position="46"/>
        <end position="67"/>
    </location>
</feature>
<organism evidence="9 10">
    <name type="scientific">Escallonia herrerae</name>
    <dbReference type="NCBI Taxonomy" id="1293975"/>
    <lineage>
        <taxon>Eukaryota</taxon>
        <taxon>Viridiplantae</taxon>
        <taxon>Streptophyta</taxon>
        <taxon>Embryophyta</taxon>
        <taxon>Tracheophyta</taxon>
        <taxon>Spermatophyta</taxon>
        <taxon>Magnoliopsida</taxon>
        <taxon>eudicotyledons</taxon>
        <taxon>Gunneridae</taxon>
        <taxon>Pentapetalae</taxon>
        <taxon>asterids</taxon>
        <taxon>campanulids</taxon>
        <taxon>Escalloniales</taxon>
        <taxon>Escalloniaceae</taxon>
        <taxon>Escallonia</taxon>
    </lineage>
</organism>
<evidence type="ECO:0000256" key="3">
    <source>
        <dbReference type="ARBA" id="ARBA00022692"/>
    </source>
</evidence>
<accession>A0AA89ARA9</accession>
<dbReference type="GO" id="GO:0016020">
    <property type="term" value="C:membrane"/>
    <property type="evidence" value="ECO:0007669"/>
    <property type="project" value="UniProtKB-SubCell"/>
</dbReference>
<comment type="subcellular location">
    <subcellularLocation>
        <location evidence="1 6">Membrane</location>
        <topology evidence="1 6">Multi-pass membrane protein</topology>
    </subcellularLocation>
</comment>
<evidence type="ECO:0000256" key="5">
    <source>
        <dbReference type="ARBA" id="ARBA00023136"/>
    </source>
</evidence>
<keyword evidence="10" id="KW-1185">Reference proteome</keyword>
<dbReference type="InterPro" id="IPR037185">
    <property type="entry name" value="EmrE-like"/>
</dbReference>
<feature type="transmembrane region" description="Helical" evidence="6">
    <location>
        <begin position="291"/>
        <end position="309"/>
    </location>
</feature>
<proteinExistence type="inferred from homology"/>
<evidence type="ECO:0000256" key="7">
    <source>
        <dbReference type="SAM" id="MobiDB-lite"/>
    </source>
</evidence>
<dbReference type="EMBL" id="JAVXUP010001645">
    <property type="protein sequence ID" value="KAK3009451.1"/>
    <property type="molecule type" value="Genomic_DNA"/>
</dbReference>
<dbReference type="InterPro" id="IPR000620">
    <property type="entry name" value="EamA_dom"/>
</dbReference>
<comment type="caution">
    <text evidence="9">The sequence shown here is derived from an EMBL/GenBank/DDBJ whole genome shotgun (WGS) entry which is preliminary data.</text>
</comment>
<feature type="region of interest" description="Disordered" evidence="7">
    <location>
        <begin position="315"/>
        <end position="356"/>
    </location>
</feature>
<evidence type="ECO:0000313" key="10">
    <source>
        <dbReference type="Proteomes" id="UP001188597"/>
    </source>
</evidence>
<evidence type="ECO:0000313" key="9">
    <source>
        <dbReference type="EMBL" id="KAK3009451.1"/>
    </source>
</evidence>
<feature type="transmembrane region" description="Helical" evidence="6">
    <location>
        <begin position="121"/>
        <end position="139"/>
    </location>
</feature>
<name>A0AA89ARA9_9ASTE</name>
<evidence type="ECO:0000259" key="8">
    <source>
        <dbReference type="Pfam" id="PF00892"/>
    </source>
</evidence>